<organism evidence="1 2">
    <name type="scientific">Deinococcus budaensis</name>
    <dbReference type="NCBI Taxonomy" id="1665626"/>
    <lineage>
        <taxon>Bacteria</taxon>
        <taxon>Thermotogati</taxon>
        <taxon>Deinococcota</taxon>
        <taxon>Deinococci</taxon>
        <taxon>Deinococcales</taxon>
        <taxon>Deinococcaceae</taxon>
        <taxon>Deinococcus</taxon>
    </lineage>
</organism>
<dbReference type="RefSeq" id="WP_184027334.1">
    <property type="nucleotide sequence ID" value="NZ_JACHFN010000004.1"/>
</dbReference>
<accession>A0A7W8LPR4</accession>
<name>A0A7W8LPR4_9DEIO</name>
<reference evidence="1 2" key="1">
    <citation type="submission" date="2020-08" db="EMBL/GenBank/DDBJ databases">
        <title>Genomic Encyclopedia of Type Strains, Phase IV (KMG-IV): sequencing the most valuable type-strain genomes for metagenomic binning, comparative biology and taxonomic classification.</title>
        <authorList>
            <person name="Goeker M."/>
        </authorList>
    </citation>
    <scope>NUCLEOTIDE SEQUENCE [LARGE SCALE GENOMIC DNA]</scope>
    <source>
        <strain evidence="1 2">DSM 101791</strain>
    </source>
</reference>
<evidence type="ECO:0000313" key="2">
    <source>
        <dbReference type="Proteomes" id="UP000525389"/>
    </source>
</evidence>
<comment type="caution">
    <text evidence="1">The sequence shown here is derived from an EMBL/GenBank/DDBJ whole genome shotgun (WGS) entry which is preliminary data.</text>
</comment>
<protein>
    <submittedName>
        <fullName evidence="1">Uncharacterized protein</fullName>
    </submittedName>
</protein>
<gene>
    <name evidence="1" type="ORF">HNQ09_001474</name>
</gene>
<dbReference type="AlphaFoldDB" id="A0A7W8LPR4"/>
<sequence>MTREFNSVVAHFGGAALPGRIVALEGGRGLMRVALDPAPEGQMPGEGDEGVLEMHDGARFRVMVTERLEGSANEFRVKLLGRG</sequence>
<keyword evidence="2" id="KW-1185">Reference proteome</keyword>
<evidence type="ECO:0000313" key="1">
    <source>
        <dbReference type="EMBL" id="MBB5234036.1"/>
    </source>
</evidence>
<dbReference type="Proteomes" id="UP000525389">
    <property type="component" value="Unassembled WGS sequence"/>
</dbReference>
<proteinExistence type="predicted"/>
<dbReference type="EMBL" id="JACHFN010000004">
    <property type="protein sequence ID" value="MBB5234036.1"/>
    <property type="molecule type" value="Genomic_DNA"/>
</dbReference>